<accession>A0A9P4XIZ0</accession>
<evidence type="ECO:0000313" key="2">
    <source>
        <dbReference type="Proteomes" id="UP000801864"/>
    </source>
</evidence>
<evidence type="ECO:0008006" key="3">
    <source>
        <dbReference type="Google" id="ProtNLM"/>
    </source>
</evidence>
<name>A0A9P4XIZ0_9HYPO</name>
<dbReference type="PANTHER" id="PTHR45458">
    <property type="entry name" value="SHORT-CHAIN DEHYDROGENASE/REDUCTASE SDR"/>
    <property type="match status" value="1"/>
</dbReference>
<dbReference type="InterPro" id="IPR036291">
    <property type="entry name" value="NAD(P)-bd_dom_sf"/>
</dbReference>
<organism evidence="1 2">
    <name type="scientific">Trichoderma lentiforme</name>
    <dbReference type="NCBI Taxonomy" id="1567552"/>
    <lineage>
        <taxon>Eukaryota</taxon>
        <taxon>Fungi</taxon>
        <taxon>Dikarya</taxon>
        <taxon>Ascomycota</taxon>
        <taxon>Pezizomycotina</taxon>
        <taxon>Sordariomycetes</taxon>
        <taxon>Hypocreomycetidae</taxon>
        <taxon>Hypocreales</taxon>
        <taxon>Hypocreaceae</taxon>
        <taxon>Trichoderma</taxon>
    </lineage>
</organism>
<dbReference type="Proteomes" id="UP000801864">
    <property type="component" value="Unassembled WGS sequence"/>
</dbReference>
<dbReference type="PRINTS" id="PR00081">
    <property type="entry name" value="GDHRDH"/>
</dbReference>
<protein>
    <recommendedName>
        <fullName evidence="3">NAD(P)-binding protein</fullName>
    </recommendedName>
</protein>
<dbReference type="AlphaFoldDB" id="A0A9P4XIZ0"/>
<dbReference type="EMBL" id="QLNT01000005">
    <property type="protein sequence ID" value="KAF3073954.1"/>
    <property type="molecule type" value="Genomic_DNA"/>
</dbReference>
<dbReference type="SUPFAM" id="SSF51735">
    <property type="entry name" value="NAD(P)-binding Rossmann-fold domains"/>
    <property type="match status" value="1"/>
</dbReference>
<dbReference type="PANTHER" id="PTHR45458:SF3">
    <property type="entry name" value="CHAIN DEHYDROGENASE (ATSC), PUTATIVE-RELATED"/>
    <property type="match status" value="1"/>
</dbReference>
<dbReference type="InterPro" id="IPR002347">
    <property type="entry name" value="SDR_fam"/>
</dbReference>
<dbReference type="Pfam" id="PF00106">
    <property type="entry name" value="adh_short"/>
    <property type="match status" value="1"/>
</dbReference>
<dbReference type="GO" id="GO:0016616">
    <property type="term" value="F:oxidoreductase activity, acting on the CH-OH group of donors, NAD or NADP as acceptor"/>
    <property type="evidence" value="ECO:0007669"/>
    <property type="project" value="TreeGrafter"/>
</dbReference>
<dbReference type="Gene3D" id="3.40.50.720">
    <property type="entry name" value="NAD(P)-binding Rossmann-like Domain"/>
    <property type="match status" value="1"/>
</dbReference>
<comment type="caution">
    <text evidence="1">The sequence shown here is derived from an EMBL/GenBank/DDBJ whole genome shotgun (WGS) entry which is preliminary data.</text>
</comment>
<gene>
    <name evidence="1" type="ORF">CFAM422_003432</name>
</gene>
<keyword evidence="2" id="KW-1185">Reference proteome</keyword>
<evidence type="ECO:0000313" key="1">
    <source>
        <dbReference type="EMBL" id="KAF3073954.1"/>
    </source>
</evidence>
<sequence>MPSYVITGASRGLGLEFVRQLSSDPSNTVVGLVRDKTATEQAMAQELPGRSNIHVLQADITDYDAVKNAVAATVQITGGALDYLIANAAYVSEFDAYDPIGVLGNNPKELEEDLLKSFKVNVVSNIHLFNLYMPLILKGNAKKVVSLSTGMADLDSTNKFELQVAPGYAISKAAMNVAIGKFHAQYKKEGVLFMSISPGVSDTGHYNNATQEQMGKVGEMFQKFVTYNPDFKGPSSPEAAVRDVIAVWEGASIESGSGGSFVSHHGNKKWL</sequence>
<reference evidence="1 2" key="1">
    <citation type="submission" date="2018-06" db="EMBL/GenBank/DDBJ databases">
        <title>Genome analysis of cellulolytic fungus Trichoderma lentiforme CFAM-422.</title>
        <authorList>
            <person name="Steindorff A.S."/>
            <person name="Formighieri E.F."/>
            <person name="Midorikawa G.E.O."/>
            <person name="Tamietti M.S."/>
            <person name="Ramos E.Z."/>
            <person name="Silva A.S."/>
            <person name="Bon E.P.S."/>
            <person name="Mendes T.D."/>
            <person name="Damaso M.C.T."/>
            <person name="Favaro L.C.L."/>
        </authorList>
    </citation>
    <scope>NUCLEOTIDE SEQUENCE [LARGE SCALE GENOMIC DNA]</scope>
    <source>
        <strain evidence="1 2">CFAM-422</strain>
    </source>
</reference>
<dbReference type="InterPro" id="IPR052184">
    <property type="entry name" value="SDR_enzymes"/>
</dbReference>
<proteinExistence type="predicted"/>